<protein>
    <submittedName>
        <fullName evidence="2">Harpin-induced protein 1</fullName>
    </submittedName>
</protein>
<gene>
    <name evidence="2" type="ORF">MUK42_04683</name>
</gene>
<dbReference type="EMBL" id="CP097508">
    <property type="protein sequence ID" value="URE13100.1"/>
    <property type="molecule type" value="Genomic_DNA"/>
</dbReference>
<proteinExistence type="predicted"/>
<dbReference type="Proteomes" id="UP001055439">
    <property type="component" value="Chromosome 6"/>
</dbReference>
<feature type="compositionally biased region" description="Basic and acidic residues" evidence="1">
    <location>
        <begin position="77"/>
        <end position="86"/>
    </location>
</feature>
<name>A0A9E7KER9_9LILI</name>
<sequence length="162" mass="18426">MVHRRLHNSDPSHHPHHLAGAPPQQAPVLPAERGGAAVQLHRPTQQPALHRRPGHHRLPQPQRPRRHLLRPRQRLRRLQEPADHPCHRPAPVLPGPQRRRHLDQSSGFLLIHVKIDGLIRWKVGSWTSDHYHLFVSCPAFLTFKNGRPGSGVQQLSACSVEV</sequence>
<keyword evidence="3" id="KW-1185">Reference proteome</keyword>
<evidence type="ECO:0000313" key="2">
    <source>
        <dbReference type="EMBL" id="URE13100.1"/>
    </source>
</evidence>
<evidence type="ECO:0000256" key="1">
    <source>
        <dbReference type="SAM" id="MobiDB-lite"/>
    </source>
</evidence>
<evidence type="ECO:0000313" key="3">
    <source>
        <dbReference type="Proteomes" id="UP001055439"/>
    </source>
</evidence>
<organism evidence="2 3">
    <name type="scientific">Musa troglodytarum</name>
    <name type="common">fe'i banana</name>
    <dbReference type="NCBI Taxonomy" id="320322"/>
    <lineage>
        <taxon>Eukaryota</taxon>
        <taxon>Viridiplantae</taxon>
        <taxon>Streptophyta</taxon>
        <taxon>Embryophyta</taxon>
        <taxon>Tracheophyta</taxon>
        <taxon>Spermatophyta</taxon>
        <taxon>Magnoliopsida</taxon>
        <taxon>Liliopsida</taxon>
        <taxon>Zingiberales</taxon>
        <taxon>Musaceae</taxon>
        <taxon>Musa</taxon>
    </lineage>
</organism>
<feature type="compositionally biased region" description="Basic residues" evidence="1">
    <location>
        <begin position="49"/>
        <end position="76"/>
    </location>
</feature>
<reference evidence="2" key="1">
    <citation type="submission" date="2022-05" db="EMBL/GenBank/DDBJ databases">
        <title>The Musa troglodytarum L. genome provides insights into the mechanism of non-climacteric behaviour and enrichment of carotenoids.</title>
        <authorList>
            <person name="Wang J."/>
        </authorList>
    </citation>
    <scope>NUCLEOTIDE SEQUENCE</scope>
    <source>
        <tissue evidence="2">Leaf</tissue>
    </source>
</reference>
<accession>A0A9E7KER9</accession>
<feature type="region of interest" description="Disordered" evidence="1">
    <location>
        <begin position="1"/>
        <end position="99"/>
    </location>
</feature>
<dbReference type="AlphaFoldDB" id="A0A9E7KER9"/>